<dbReference type="EMBL" id="LT598491">
    <property type="protein sequence ID" value="SCW04121.1"/>
    <property type="molecule type" value="Genomic_DNA"/>
</dbReference>
<reference evidence="2 3" key="1">
    <citation type="submission" date="2016-03" db="EMBL/GenBank/DDBJ databases">
        <authorList>
            <person name="Devillers H."/>
        </authorList>
    </citation>
    <scope>NUCLEOTIDE SEQUENCE [LARGE SCALE GENOMIC DNA]</scope>
    <source>
        <strain evidence="2">CBS 6772</strain>
    </source>
</reference>
<proteinExistence type="predicted"/>
<feature type="compositionally biased region" description="Basic and acidic residues" evidence="1">
    <location>
        <begin position="645"/>
        <end position="658"/>
    </location>
</feature>
<protein>
    <submittedName>
        <fullName evidence="2">LAFE_0H06392g1_1</fullName>
    </submittedName>
</protein>
<dbReference type="AlphaFoldDB" id="A0A1G4MJV7"/>
<feature type="region of interest" description="Disordered" evidence="1">
    <location>
        <begin position="346"/>
        <end position="372"/>
    </location>
</feature>
<keyword evidence="3" id="KW-1185">Reference proteome</keyword>
<sequence>MKEEARVKSHSPVCRSPPANEFVPSTREECPKVKVKRVESLFLITYSDIASEGVVELHKYDAFNVCLYIDIPTIDYYNDELKHNRLSRLNRRFKVHKLRELIFSSITNYNEGFWACMRSRDARAKSISFNFSVSSSGALRYVETIKYLIESCWEKLQECQALHVCFKLQVSPTSLIWFKTFLAKDMLAKEIVKFELIGNYNMITSSTTLFKEYYTRLNDKFTKKARSTSLDSIIIITNSTGVKALLTILSDKPLTSYLSQESLEALHSNALREKPPRLLSVGSGDSEDDTPLQRDSSSLLSFQNSLITSNKDKSVKIRTPALVTRGNQVSGAVEDSTSGTVSVAAFQEDSEGEDEDDEADNDEDGLSFSVPSRLSRCGSEVDLKSRQVEETSTTRRFRSLSLMDPALKAPFSQDVPSSSSRVPTSMETIEDEMCSPTANSLNKDRYTNIYVHDGQFEGDTPVPAKKPARKLLRSNSRNNSSNGLIPPEFYSRISSPSTSNSSSNTSLNNINILPGTFSKLLDSTGEQSNGESHSLFEKNLINKSFEEARKQPPPNFFHTLIGQQDMNRFALNFKSNKTIPTTVKLLDDEDRLMSGAGNYSSWTSDDDSKSNTESVTTLIAQDELSSSTSTTSKKLNLQIYDNPDDEVKSTPETEESKPKSTYKKPKFTLDLYNDDDVESNGGWLLGGNAR</sequence>
<dbReference type="OMA" id="NIYIHDG"/>
<organism evidence="2 3">
    <name type="scientific">Lachancea fermentati</name>
    <name type="common">Zygosaccharomyces fermentati</name>
    <dbReference type="NCBI Taxonomy" id="4955"/>
    <lineage>
        <taxon>Eukaryota</taxon>
        <taxon>Fungi</taxon>
        <taxon>Dikarya</taxon>
        <taxon>Ascomycota</taxon>
        <taxon>Saccharomycotina</taxon>
        <taxon>Saccharomycetes</taxon>
        <taxon>Saccharomycetales</taxon>
        <taxon>Saccharomycetaceae</taxon>
        <taxon>Lachancea</taxon>
    </lineage>
</organism>
<name>A0A1G4MJV7_LACFM</name>
<accession>A0A1G4MJV7</accession>
<evidence type="ECO:0000313" key="3">
    <source>
        <dbReference type="Proteomes" id="UP000190831"/>
    </source>
</evidence>
<dbReference type="Proteomes" id="UP000190831">
    <property type="component" value="Chromosome H"/>
</dbReference>
<feature type="region of interest" description="Disordered" evidence="1">
    <location>
        <begin position="640"/>
        <end position="690"/>
    </location>
</feature>
<evidence type="ECO:0000256" key="1">
    <source>
        <dbReference type="SAM" id="MobiDB-lite"/>
    </source>
</evidence>
<dbReference type="OrthoDB" id="4070605at2759"/>
<evidence type="ECO:0000313" key="2">
    <source>
        <dbReference type="EMBL" id="SCW04121.1"/>
    </source>
</evidence>
<feature type="region of interest" description="Disordered" evidence="1">
    <location>
        <begin position="470"/>
        <end position="489"/>
    </location>
</feature>
<feature type="compositionally biased region" description="Low complexity" evidence="1">
    <location>
        <begin position="473"/>
        <end position="482"/>
    </location>
</feature>
<feature type="region of interest" description="Disordered" evidence="1">
    <location>
        <begin position="276"/>
        <end position="296"/>
    </location>
</feature>
<gene>
    <name evidence="2" type="ORF">LAFE_0H06392G</name>
</gene>
<feature type="compositionally biased region" description="Acidic residues" evidence="1">
    <location>
        <begin position="348"/>
        <end position="365"/>
    </location>
</feature>